<keyword evidence="4 6" id="KW-0255">Endonuclease</keyword>
<organism evidence="6">
    <name type="scientific">candidate division WOR-3 bacterium</name>
    <dbReference type="NCBI Taxonomy" id="2052148"/>
    <lineage>
        <taxon>Bacteria</taxon>
        <taxon>Bacteria division WOR-3</taxon>
    </lineage>
</organism>
<dbReference type="GO" id="GO:0005737">
    <property type="term" value="C:cytoplasm"/>
    <property type="evidence" value="ECO:0007669"/>
    <property type="project" value="UniProtKB-SubCell"/>
</dbReference>
<evidence type="ECO:0000256" key="5">
    <source>
        <dbReference type="ARBA" id="ARBA00022801"/>
    </source>
</evidence>
<protein>
    <submittedName>
        <fullName evidence="6">Endonuclease V</fullName>
    </submittedName>
</protein>
<keyword evidence="2" id="KW-0963">Cytoplasm</keyword>
<dbReference type="GO" id="GO:0006281">
    <property type="term" value="P:DNA repair"/>
    <property type="evidence" value="ECO:0007669"/>
    <property type="project" value="InterPro"/>
</dbReference>
<dbReference type="Gene3D" id="3.30.2170.10">
    <property type="entry name" value="archaeoglobus fulgidus dsm 4304 superfamily"/>
    <property type="match status" value="1"/>
</dbReference>
<keyword evidence="3" id="KW-0540">Nuclease</keyword>
<proteinExistence type="predicted"/>
<dbReference type="Pfam" id="PF04493">
    <property type="entry name" value="Endonuclease_5"/>
    <property type="match status" value="1"/>
</dbReference>
<evidence type="ECO:0000256" key="2">
    <source>
        <dbReference type="ARBA" id="ARBA00022490"/>
    </source>
</evidence>
<keyword evidence="5" id="KW-0378">Hydrolase</keyword>
<gene>
    <name evidence="6" type="ORF">ENV67_03165</name>
</gene>
<dbReference type="GO" id="GO:0043737">
    <property type="term" value="F:deoxyribonuclease V activity"/>
    <property type="evidence" value="ECO:0007669"/>
    <property type="project" value="TreeGrafter"/>
</dbReference>
<dbReference type="InterPro" id="IPR007581">
    <property type="entry name" value="Endonuclease-V"/>
</dbReference>
<dbReference type="PANTHER" id="PTHR28511:SF1">
    <property type="entry name" value="ENDONUCLEASE V"/>
    <property type="match status" value="1"/>
</dbReference>
<evidence type="ECO:0000256" key="4">
    <source>
        <dbReference type="ARBA" id="ARBA00022759"/>
    </source>
</evidence>
<comment type="caution">
    <text evidence="6">The sequence shown here is derived from an EMBL/GenBank/DDBJ whole genome shotgun (WGS) entry which is preliminary data.</text>
</comment>
<evidence type="ECO:0000313" key="6">
    <source>
        <dbReference type="EMBL" id="HGW91524.1"/>
    </source>
</evidence>
<comment type="subcellular location">
    <subcellularLocation>
        <location evidence="1">Cytoplasm</location>
    </subcellularLocation>
</comment>
<dbReference type="EMBL" id="DTHG01000037">
    <property type="protein sequence ID" value="HGW91524.1"/>
    <property type="molecule type" value="Genomic_DNA"/>
</dbReference>
<evidence type="ECO:0000256" key="1">
    <source>
        <dbReference type="ARBA" id="ARBA00004496"/>
    </source>
</evidence>
<dbReference type="GO" id="GO:0003727">
    <property type="term" value="F:single-stranded RNA binding"/>
    <property type="evidence" value="ECO:0007669"/>
    <property type="project" value="TreeGrafter"/>
</dbReference>
<dbReference type="AlphaFoldDB" id="A0A7C4Y9J2"/>
<accession>A0A7C4Y9J2</accession>
<dbReference type="GO" id="GO:0016891">
    <property type="term" value="F:RNA endonuclease activity producing 5'-phosphomonoesters, hydrolytic mechanism"/>
    <property type="evidence" value="ECO:0007669"/>
    <property type="project" value="TreeGrafter"/>
</dbReference>
<dbReference type="CDD" id="cd06559">
    <property type="entry name" value="Endonuclease_V"/>
    <property type="match status" value="1"/>
</dbReference>
<sequence>MNFEDLKNIDEIYRFIKSRVKITKPKNLIRYVVACDVYYSDYAYTSCILFDINDFITIEESKAITQITSEYRSGYFALREAPPIIAGLKKIYSEPDCIIVDGHGIAHPQNAGLASFIGVIFEKPSFGIAKTPLVGVFRMPKDEKGAWEPIYYNNEKVGEVIRTRVGSKPVFCSPGHLIDFTTAREMTIRLIKKQKIPEPLYLAHMKAKIFFKEGRDV</sequence>
<dbReference type="PANTHER" id="PTHR28511">
    <property type="entry name" value="ENDONUCLEASE V"/>
    <property type="match status" value="1"/>
</dbReference>
<reference evidence="6" key="1">
    <citation type="journal article" date="2020" name="mSystems">
        <title>Genome- and Community-Level Interaction Insights into Carbon Utilization and Element Cycling Functions of Hydrothermarchaeota in Hydrothermal Sediment.</title>
        <authorList>
            <person name="Zhou Z."/>
            <person name="Liu Y."/>
            <person name="Xu W."/>
            <person name="Pan J."/>
            <person name="Luo Z.H."/>
            <person name="Li M."/>
        </authorList>
    </citation>
    <scope>NUCLEOTIDE SEQUENCE [LARGE SCALE GENOMIC DNA]</scope>
    <source>
        <strain evidence="6">SpSt-780</strain>
    </source>
</reference>
<evidence type="ECO:0000256" key="3">
    <source>
        <dbReference type="ARBA" id="ARBA00022722"/>
    </source>
</evidence>
<name>A0A7C4Y9J2_UNCW3</name>